<reference evidence="1 2" key="2">
    <citation type="journal article" date="2011" name="ISME J.">
        <title>RNA-seq reveals cooperative metabolic interactions between two termite-gut spirochete species in co-culture.</title>
        <authorList>
            <person name="Rosenthal A.Z."/>
            <person name="Matson E.G."/>
            <person name="Eldar A."/>
            <person name="Leadbetter J.R."/>
        </authorList>
    </citation>
    <scope>NUCLEOTIDE SEQUENCE [LARGE SCALE GENOMIC DNA]</scope>
    <source>
        <strain evidence="2">ATCC BAA-888 / DSM 13862 / ZAS-9</strain>
    </source>
</reference>
<reference evidence="2" key="1">
    <citation type="submission" date="2009-12" db="EMBL/GenBank/DDBJ databases">
        <title>Complete sequence of Treponema azotonutricium strain ZAS-9.</title>
        <authorList>
            <person name="Tetu S.G."/>
            <person name="Matson E."/>
            <person name="Ren Q."/>
            <person name="Seshadri R."/>
            <person name="Elbourne L."/>
            <person name="Hassan K.A."/>
            <person name="Durkin A."/>
            <person name="Radune D."/>
            <person name="Mohamoud Y."/>
            <person name="Shay R."/>
            <person name="Jin S."/>
            <person name="Zhang X."/>
            <person name="Lucey K."/>
            <person name="Ballor N.R."/>
            <person name="Ottesen E."/>
            <person name="Rosenthal R."/>
            <person name="Allen A."/>
            <person name="Leadbetter J.R."/>
            <person name="Paulsen I.T."/>
        </authorList>
    </citation>
    <scope>NUCLEOTIDE SEQUENCE [LARGE SCALE GENOMIC DNA]</scope>
    <source>
        <strain evidence="2">ATCC BAA-888 / DSM 13862 / ZAS-9</strain>
    </source>
</reference>
<dbReference type="AlphaFoldDB" id="F5YFN4"/>
<dbReference type="STRING" id="545695.TREAZ_2486"/>
<organism evidence="1 2">
    <name type="scientific">Leadbettera azotonutricia (strain ATCC BAA-888 / DSM 13862 / ZAS-9)</name>
    <name type="common">Treponema azotonutricium</name>
    <dbReference type="NCBI Taxonomy" id="545695"/>
    <lineage>
        <taxon>Bacteria</taxon>
        <taxon>Pseudomonadati</taxon>
        <taxon>Spirochaetota</taxon>
        <taxon>Spirochaetia</taxon>
        <taxon>Spirochaetales</taxon>
        <taxon>Breznakiellaceae</taxon>
        <taxon>Leadbettera</taxon>
    </lineage>
</organism>
<dbReference type="HOGENOM" id="CLU_2358826_0_0_12"/>
<dbReference type="RefSeq" id="WP_015713036.1">
    <property type="nucleotide sequence ID" value="NC_015577.1"/>
</dbReference>
<proteinExistence type="predicted"/>
<gene>
    <name evidence="1" type="ordered locus">TREAZ_2486</name>
</gene>
<dbReference type="Proteomes" id="UP000009222">
    <property type="component" value="Chromosome"/>
</dbReference>
<dbReference type="EMBL" id="CP001841">
    <property type="protein sequence ID" value="AEF80652.1"/>
    <property type="molecule type" value="Genomic_DNA"/>
</dbReference>
<dbReference type="KEGG" id="taz:TREAZ_2486"/>
<protein>
    <submittedName>
        <fullName evidence="1">Uncharacterized protein</fullName>
    </submittedName>
</protein>
<evidence type="ECO:0000313" key="2">
    <source>
        <dbReference type="Proteomes" id="UP000009222"/>
    </source>
</evidence>
<keyword evidence="2" id="KW-1185">Reference proteome</keyword>
<accession>F5YFN4</accession>
<sequence>MNLEYRTETEDDIADLAGCVLRARDITTMAERNAQDPDSYFEVMAAFELIRVLLEPVGRFLCNEAVGLVKAAEHKKARKGKRTAKFLLEAKEAPMK</sequence>
<dbReference type="InParanoid" id="F5YFN4"/>
<evidence type="ECO:0000313" key="1">
    <source>
        <dbReference type="EMBL" id="AEF80652.1"/>
    </source>
</evidence>
<name>F5YFN4_LEAAZ</name>